<gene>
    <name evidence="2" type="ORF">GN244_ATG14267</name>
</gene>
<evidence type="ECO:0000313" key="2">
    <source>
        <dbReference type="EMBL" id="KAF4033804.1"/>
    </source>
</evidence>
<keyword evidence="3" id="KW-1185">Reference proteome</keyword>
<feature type="region of interest" description="Disordered" evidence="1">
    <location>
        <begin position="219"/>
        <end position="248"/>
    </location>
</feature>
<evidence type="ECO:0008006" key="4">
    <source>
        <dbReference type="Google" id="ProtNLM"/>
    </source>
</evidence>
<feature type="region of interest" description="Disordered" evidence="1">
    <location>
        <begin position="100"/>
        <end position="124"/>
    </location>
</feature>
<evidence type="ECO:0000256" key="1">
    <source>
        <dbReference type="SAM" id="MobiDB-lite"/>
    </source>
</evidence>
<evidence type="ECO:0000313" key="3">
    <source>
        <dbReference type="Proteomes" id="UP000602510"/>
    </source>
</evidence>
<proteinExistence type="predicted"/>
<dbReference type="Proteomes" id="UP000602510">
    <property type="component" value="Unassembled WGS sequence"/>
</dbReference>
<feature type="compositionally biased region" description="Low complexity" evidence="1">
    <location>
        <begin position="225"/>
        <end position="236"/>
    </location>
</feature>
<comment type="caution">
    <text evidence="2">The sequence shown here is derived from an EMBL/GenBank/DDBJ whole genome shotgun (WGS) entry which is preliminary data.</text>
</comment>
<protein>
    <recommendedName>
        <fullName evidence="4">BED-type domain-containing protein</fullName>
    </recommendedName>
</protein>
<sequence length="291" mass="32941">MYRMKRVRKPELWDFIRLVRKDEFAGVSKDDLINENAKGAHCLKCGKDIPYYKGKTNYVRMHMEATHPSHVSMARQSPSQIASSSFPSDVEVTTHPMHETSQPITNATGECLYDPESDSTIPRTPENMFRMKRTRKPELWDFIRLVRKDEYAHLSQENLSSDHAVCAHCLKCGLNITFRKGKTTSVKKHMELRHPGHLSAARPSLRLTNNLPAIPSRQRQALNTAASPAPSEAMSEPESDPRIPRTPENMFRMKGVHKPNCGTLSVWFVKMDALMFPKTTSSPTTPSALIA</sequence>
<dbReference type="EMBL" id="WSZM01000407">
    <property type="protein sequence ID" value="KAF4033804.1"/>
    <property type="molecule type" value="Genomic_DNA"/>
</dbReference>
<dbReference type="AlphaFoldDB" id="A0A833SK95"/>
<name>A0A833SK95_PHYIN</name>
<organism evidence="2 3">
    <name type="scientific">Phytophthora infestans</name>
    <name type="common">Potato late blight agent</name>
    <name type="synonym">Botrytis infestans</name>
    <dbReference type="NCBI Taxonomy" id="4787"/>
    <lineage>
        <taxon>Eukaryota</taxon>
        <taxon>Sar</taxon>
        <taxon>Stramenopiles</taxon>
        <taxon>Oomycota</taxon>
        <taxon>Peronosporomycetes</taxon>
        <taxon>Peronosporales</taxon>
        <taxon>Peronosporaceae</taxon>
        <taxon>Phytophthora</taxon>
    </lineage>
</organism>
<reference evidence="2" key="1">
    <citation type="submission" date="2020-04" db="EMBL/GenBank/DDBJ databases">
        <title>Hybrid Assembly of Korean Phytophthora infestans isolates.</title>
        <authorList>
            <person name="Prokchorchik M."/>
            <person name="Lee Y."/>
            <person name="Seo J."/>
            <person name="Cho J.-H."/>
            <person name="Park Y.-E."/>
            <person name="Jang D.-C."/>
            <person name="Im J.-S."/>
            <person name="Choi J.-G."/>
            <person name="Park H.-J."/>
            <person name="Lee G.-B."/>
            <person name="Lee Y.-G."/>
            <person name="Hong S.-Y."/>
            <person name="Cho K."/>
            <person name="Sohn K.H."/>
        </authorList>
    </citation>
    <scope>NUCLEOTIDE SEQUENCE</scope>
    <source>
        <strain evidence="2">KR_1_A1</strain>
    </source>
</reference>
<accession>A0A833SK95</accession>